<dbReference type="InterPro" id="IPR000962">
    <property type="entry name" value="Znf_DskA_TraR"/>
</dbReference>
<evidence type="ECO:0000259" key="6">
    <source>
        <dbReference type="Pfam" id="PF01258"/>
    </source>
</evidence>
<accession>A0ABU2BV71</accession>
<dbReference type="Proteomes" id="UP001183648">
    <property type="component" value="Unassembled WGS sequence"/>
</dbReference>
<gene>
    <name evidence="7" type="ORF">J2S63_002082</name>
</gene>
<feature type="region of interest" description="Disordered" evidence="5">
    <location>
        <begin position="1"/>
        <end position="39"/>
    </location>
</feature>
<protein>
    <submittedName>
        <fullName evidence="7">RNA polymerase-binding transcription factor DksA</fullName>
    </submittedName>
</protein>
<keyword evidence="2" id="KW-0863">Zinc-finger</keyword>
<keyword evidence="1" id="KW-0479">Metal-binding</keyword>
<dbReference type="Gene3D" id="1.20.120.910">
    <property type="entry name" value="DksA, coiled-coil domain"/>
    <property type="match status" value="1"/>
</dbReference>
<dbReference type="PROSITE" id="PS51128">
    <property type="entry name" value="ZF_DKSA_2"/>
    <property type="match status" value="1"/>
</dbReference>
<evidence type="ECO:0000256" key="2">
    <source>
        <dbReference type="ARBA" id="ARBA00022771"/>
    </source>
</evidence>
<dbReference type="EMBL" id="JAVDYG010000001">
    <property type="protein sequence ID" value="MDR7362529.1"/>
    <property type="molecule type" value="Genomic_DNA"/>
</dbReference>
<proteinExistence type="predicted"/>
<sequence length="124" mass="13259">MTSLISPSTSAAPPRPGPGADLVELPEPTGLDLTSPTEVDDHLAAVERARQRQLDAMRPTRSDPVAEVCRANLERILADVRAARARVASGRYGTCTRCGLAIAPDRLALRPWAAACTRCTDAQR</sequence>
<feature type="compositionally biased region" description="Polar residues" evidence="5">
    <location>
        <begin position="1"/>
        <end position="11"/>
    </location>
</feature>
<dbReference type="SUPFAM" id="SSF57716">
    <property type="entry name" value="Glucocorticoid receptor-like (DNA-binding domain)"/>
    <property type="match status" value="1"/>
</dbReference>
<comment type="caution">
    <text evidence="7">The sequence shown here is derived from an EMBL/GenBank/DDBJ whole genome shotgun (WGS) entry which is preliminary data.</text>
</comment>
<evidence type="ECO:0000256" key="4">
    <source>
        <dbReference type="PROSITE-ProRule" id="PRU00510"/>
    </source>
</evidence>
<evidence type="ECO:0000256" key="1">
    <source>
        <dbReference type="ARBA" id="ARBA00022723"/>
    </source>
</evidence>
<keyword evidence="8" id="KW-1185">Reference proteome</keyword>
<evidence type="ECO:0000313" key="7">
    <source>
        <dbReference type="EMBL" id="MDR7362529.1"/>
    </source>
</evidence>
<reference evidence="7 8" key="1">
    <citation type="submission" date="2023-07" db="EMBL/GenBank/DDBJ databases">
        <title>Sequencing the genomes of 1000 actinobacteria strains.</title>
        <authorList>
            <person name="Klenk H.-P."/>
        </authorList>
    </citation>
    <scope>NUCLEOTIDE SEQUENCE [LARGE SCALE GENOMIC DNA]</scope>
    <source>
        <strain evidence="7 8">DSM 19426</strain>
    </source>
</reference>
<evidence type="ECO:0000313" key="8">
    <source>
        <dbReference type="Proteomes" id="UP001183648"/>
    </source>
</evidence>
<evidence type="ECO:0000256" key="5">
    <source>
        <dbReference type="SAM" id="MobiDB-lite"/>
    </source>
</evidence>
<organism evidence="7 8">
    <name type="scientific">Nocardioides marmoribigeumensis</name>
    <dbReference type="NCBI Taxonomy" id="433649"/>
    <lineage>
        <taxon>Bacteria</taxon>
        <taxon>Bacillati</taxon>
        <taxon>Actinomycetota</taxon>
        <taxon>Actinomycetes</taxon>
        <taxon>Propionibacteriales</taxon>
        <taxon>Nocardioidaceae</taxon>
        <taxon>Nocardioides</taxon>
    </lineage>
</organism>
<feature type="domain" description="Zinc finger DksA/TraR C4-type" evidence="6">
    <location>
        <begin position="90"/>
        <end position="119"/>
    </location>
</feature>
<feature type="zinc finger region" description="dksA C4-type" evidence="4">
    <location>
        <begin position="95"/>
        <end position="119"/>
    </location>
</feature>
<name>A0ABU2BV71_9ACTN</name>
<evidence type="ECO:0000256" key="3">
    <source>
        <dbReference type="ARBA" id="ARBA00022833"/>
    </source>
</evidence>
<keyword evidence="3" id="KW-0862">Zinc</keyword>
<dbReference type="RefSeq" id="WP_310301837.1">
    <property type="nucleotide sequence ID" value="NZ_BAAAPS010000008.1"/>
</dbReference>
<dbReference type="Pfam" id="PF01258">
    <property type="entry name" value="zf-dskA_traR"/>
    <property type="match status" value="1"/>
</dbReference>